<feature type="compositionally biased region" description="Basic and acidic residues" evidence="5">
    <location>
        <begin position="516"/>
        <end position="530"/>
    </location>
</feature>
<feature type="transmembrane region" description="Helical" evidence="6">
    <location>
        <begin position="119"/>
        <end position="148"/>
    </location>
</feature>
<accession>A0ABP0EY76</accession>
<evidence type="ECO:0000256" key="3">
    <source>
        <dbReference type="ARBA" id="ARBA00022989"/>
    </source>
</evidence>
<proteinExistence type="predicted"/>
<name>A0ABP0EY76_CLALP</name>
<comment type="caution">
    <text evidence="8">The sequence shown here is derived from an EMBL/GenBank/DDBJ whole genome shotgun (WGS) entry which is preliminary data.</text>
</comment>
<dbReference type="InterPro" id="IPR004842">
    <property type="entry name" value="SLC12A_fam"/>
</dbReference>
<feature type="domain" description="Amino acid permease/ SLC12A" evidence="7">
    <location>
        <begin position="57"/>
        <end position="416"/>
    </location>
</feature>
<evidence type="ECO:0000313" key="9">
    <source>
        <dbReference type="Proteomes" id="UP001642483"/>
    </source>
</evidence>
<dbReference type="InterPro" id="IPR004841">
    <property type="entry name" value="AA-permease/SLC12A_dom"/>
</dbReference>
<reference evidence="8 9" key="1">
    <citation type="submission" date="2024-02" db="EMBL/GenBank/DDBJ databases">
        <authorList>
            <person name="Daric V."/>
            <person name="Darras S."/>
        </authorList>
    </citation>
    <scope>NUCLEOTIDE SEQUENCE [LARGE SCALE GENOMIC DNA]</scope>
</reference>
<dbReference type="PANTHER" id="PTHR11827">
    <property type="entry name" value="SOLUTE CARRIER FAMILY 12, CATION COTRANSPORTERS"/>
    <property type="match status" value="1"/>
</dbReference>
<evidence type="ECO:0000256" key="4">
    <source>
        <dbReference type="ARBA" id="ARBA00023136"/>
    </source>
</evidence>
<organism evidence="8 9">
    <name type="scientific">Clavelina lepadiformis</name>
    <name type="common">Light-bulb sea squirt</name>
    <name type="synonym">Ascidia lepadiformis</name>
    <dbReference type="NCBI Taxonomy" id="159417"/>
    <lineage>
        <taxon>Eukaryota</taxon>
        <taxon>Metazoa</taxon>
        <taxon>Chordata</taxon>
        <taxon>Tunicata</taxon>
        <taxon>Ascidiacea</taxon>
        <taxon>Aplousobranchia</taxon>
        <taxon>Clavelinidae</taxon>
        <taxon>Clavelina</taxon>
    </lineage>
</organism>
<feature type="transmembrane region" description="Helical" evidence="6">
    <location>
        <begin position="276"/>
        <end position="300"/>
    </location>
</feature>
<feature type="region of interest" description="Disordered" evidence="5">
    <location>
        <begin position="475"/>
        <end position="590"/>
    </location>
</feature>
<evidence type="ECO:0000256" key="2">
    <source>
        <dbReference type="ARBA" id="ARBA00022692"/>
    </source>
</evidence>
<feature type="transmembrane region" description="Helical" evidence="6">
    <location>
        <begin position="43"/>
        <end position="71"/>
    </location>
</feature>
<feature type="transmembrane region" description="Helical" evidence="6">
    <location>
        <begin position="372"/>
        <end position="390"/>
    </location>
</feature>
<feature type="transmembrane region" description="Helical" evidence="6">
    <location>
        <begin position="615"/>
        <end position="646"/>
    </location>
</feature>
<keyword evidence="2 6" id="KW-0812">Transmembrane</keyword>
<sequence length="746" mass="81747">MSMESNSDQSGKADEQSKYKDLFYEESSHEGGKSSKPWWKSQFFVVEPVLFGTWDGVFTSCLINIFGVVLFLRTGWMVGNVGIWLAILIVVITISVALLASLSVIGVCERIKDVGTGGVYYLVSKVLGGKVGGTIGVMYAFGLCVVSALYCTGFAESVTQTFNWESEWAVRGVAIVTLILLLAINLAGVKWVIRLQLLLLLVLFISTCDFFVGTFVHTDPDAGFVGYSSEVMHNNTYISLQPGETFFTIFGVFFPTATGVMAGVNMSGDLKNPSKSIPLGTLSAITISFILYLIFVLLLGATCLRDSLQTDFMIAEKVSAVGVLWLLGVYMSSTSSCSTGLYGAPRVLQSIANENVLPILKFLGKGFGANKTPVIAIGVVGTISLVFIFIGNLNLISPVITCNFMLVYATVDYAYFALAMSYDLQIKNFSKFQTPKTARKGFAKHSGVSYGTMEQPPPGTMDEFAKDMNNLFKHSDNWDKKQQPNGEVKKESSVEKDPKKRSGKDHLKESFALGDYEPKMEEDTSEKPVEVDEEQENLESNKSEESDSLQENTTNAFDNASVSASTTTSDDAQLINDKDNPDANSESDVSLNDTEEILQQPKSCYSVFCNRWASLFGAFMSIVIMFLINWIYALANILVFLILFMYTSLSNPGLNPGASAEFSFFDWAAGVATGLCSCRKQPDVLEEYVVTPIVNTPYTVVSTVLTKDNEDFATRNRFHQSAVGDYDYASLVAARKPSPTMSEESN</sequence>
<feature type="compositionally biased region" description="Basic and acidic residues" evidence="5">
    <location>
        <begin position="475"/>
        <end position="509"/>
    </location>
</feature>
<evidence type="ECO:0000259" key="7">
    <source>
        <dbReference type="Pfam" id="PF00324"/>
    </source>
</evidence>
<evidence type="ECO:0000256" key="1">
    <source>
        <dbReference type="ARBA" id="ARBA00004141"/>
    </source>
</evidence>
<evidence type="ECO:0000256" key="5">
    <source>
        <dbReference type="SAM" id="MobiDB-lite"/>
    </source>
</evidence>
<feature type="transmembrane region" description="Helical" evidence="6">
    <location>
        <begin position="83"/>
        <end position="107"/>
    </location>
</feature>
<feature type="compositionally biased region" description="Low complexity" evidence="5">
    <location>
        <begin position="558"/>
        <end position="572"/>
    </location>
</feature>
<dbReference type="Gene3D" id="1.20.1740.10">
    <property type="entry name" value="Amino acid/polyamine transporter I"/>
    <property type="match status" value="1"/>
</dbReference>
<evidence type="ECO:0000256" key="6">
    <source>
        <dbReference type="SAM" id="Phobius"/>
    </source>
</evidence>
<dbReference type="Proteomes" id="UP001642483">
    <property type="component" value="Unassembled WGS sequence"/>
</dbReference>
<keyword evidence="4 6" id="KW-0472">Membrane</keyword>
<dbReference type="EMBL" id="CAWYQH010000001">
    <property type="protein sequence ID" value="CAK8672432.1"/>
    <property type="molecule type" value="Genomic_DNA"/>
</dbReference>
<evidence type="ECO:0000313" key="8">
    <source>
        <dbReference type="EMBL" id="CAK8672432.1"/>
    </source>
</evidence>
<keyword evidence="3 6" id="KW-1133">Transmembrane helix</keyword>
<keyword evidence="9" id="KW-1185">Reference proteome</keyword>
<feature type="transmembrane region" description="Helical" evidence="6">
    <location>
        <begin position="168"/>
        <end position="188"/>
    </location>
</feature>
<protein>
    <recommendedName>
        <fullName evidence="7">Amino acid permease/ SLC12A domain-containing protein</fullName>
    </recommendedName>
</protein>
<dbReference type="Pfam" id="PF00324">
    <property type="entry name" value="AA_permease"/>
    <property type="match status" value="1"/>
</dbReference>
<dbReference type="PANTHER" id="PTHR11827:SF6">
    <property type="entry name" value="SOLUTE CARRIER FAMILY 12 MEMBER 8"/>
    <property type="match status" value="1"/>
</dbReference>
<gene>
    <name evidence="8" type="ORF">CVLEPA_LOCUS1385</name>
</gene>
<feature type="transmembrane region" description="Helical" evidence="6">
    <location>
        <begin position="245"/>
        <end position="264"/>
    </location>
</feature>
<comment type="subcellular location">
    <subcellularLocation>
        <location evidence="1">Membrane</location>
        <topology evidence="1">Multi-pass membrane protein</topology>
    </subcellularLocation>
</comment>
<feature type="transmembrane region" description="Helical" evidence="6">
    <location>
        <begin position="195"/>
        <end position="216"/>
    </location>
</feature>